<name>A0A831RIP6_9GAMM</name>
<comment type="caution">
    <text evidence="4">The sequence shown here is derived from an EMBL/GenBank/DDBJ whole genome shotgun (WGS) entry which is preliminary data.</text>
</comment>
<feature type="domain" description="Cytochrome c-552/4" evidence="3">
    <location>
        <begin position="50"/>
        <end position="138"/>
    </location>
</feature>
<accession>A0A831RIP6</accession>
<dbReference type="InterPro" id="IPR023155">
    <property type="entry name" value="Cyt_c-552/4"/>
</dbReference>
<gene>
    <name evidence="4" type="ORF">ENI96_00295</name>
</gene>
<keyword evidence="1 2" id="KW-0732">Signal</keyword>
<sequence>MNRSRPRRLRAAVNLRVALLGLAALLSTPTLSAAVIDGRQVSLHQVSAEECKDCHKQIYKQWKGSMHARSTALKDPIHGALYRKLIGDPTREGVVHKKMKTYPVCLQCHAPNAARDRKTKLDAMPAYAEGVTCVVCHSMEKYKGIKAPDGKFRLGAAAYEFSDQLQGANGVLHEQGAAADHLRAAIDDEGELNPHLGRDNDGKPYITAKEAADLDLPLTQNGLLRTNDACMGCHDKRHNPKGAPLCQTGDEFMKAGSQVTCQSCHMPAVKGLAGHSMGGGHDPGMLKRSVAFRVSTEKQGDRLKVQVRLKNQQPHDLPTGAPFRNMVVKVTALDREGRVLWQNFRQHPMKEDPQAYIVYVMTGPDGKPASPPAATGVGRNSRLKPFETRMLDYDIPARGVDSVRAELYYNLLWPGMVKQMKKLPADLKAPKLIAWSEARP</sequence>
<dbReference type="Pfam" id="PF13435">
    <property type="entry name" value="Cytochrome_C554"/>
    <property type="match status" value="1"/>
</dbReference>
<dbReference type="EMBL" id="DRKP01000006">
    <property type="protein sequence ID" value="HEB94855.1"/>
    <property type="molecule type" value="Genomic_DNA"/>
</dbReference>
<proteinExistence type="predicted"/>
<dbReference type="Proteomes" id="UP000886251">
    <property type="component" value="Unassembled WGS sequence"/>
</dbReference>
<reference evidence="4" key="1">
    <citation type="journal article" date="2020" name="mSystems">
        <title>Genome- and Community-Level Interaction Insights into Carbon Utilization and Element Cycling Functions of Hydrothermarchaeota in Hydrothermal Sediment.</title>
        <authorList>
            <person name="Zhou Z."/>
            <person name="Liu Y."/>
            <person name="Xu W."/>
            <person name="Pan J."/>
            <person name="Luo Z.H."/>
            <person name="Li M."/>
        </authorList>
    </citation>
    <scope>NUCLEOTIDE SEQUENCE [LARGE SCALE GENOMIC DNA]</scope>
    <source>
        <strain evidence="4">HyVt-443</strain>
    </source>
</reference>
<dbReference type="Gene3D" id="1.10.1130.10">
    <property type="entry name" value="Flavocytochrome C3, Chain A"/>
    <property type="match status" value="1"/>
</dbReference>
<evidence type="ECO:0000256" key="2">
    <source>
        <dbReference type="SAM" id="SignalP"/>
    </source>
</evidence>
<dbReference type="InterPro" id="IPR036280">
    <property type="entry name" value="Multihaem_cyt_sf"/>
</dbReference>
<feature type="signal peptide" evidence="2">
    <location>
        <begin position="1"/>
        <end position="33"/>
    </location>
</feature>
<dbReference type="SUPFAM" id="SSF48695">
    <property type="entry name" value="Multiheme cytochromes"/>
    <property type="match status" value="2"/>
</dbReference>
<dbReference type="PANTHER" id="PTHR35038">
    <property type="entry name" value="DISSIMILATORY SULFITE REDUCTASE SIRA"/>
    <property type="match status" value="1"/>
</dbReference>
<evidence type="ECO:0000259" key="3">
    <source>
        <dbReference type="Pfam" id="PF13435"/>
    </source>
</evidence>
<evidence type="ECO:0000313" key="4">
    <source>
        <dbReference type="EMBL" id="HEB94855.1"/>
    </source>
</evidence>
<dbReference type="InterPro" id="IPR051829">
    <property type="entry name" value="Multiheme_Cytochr_ET"/>
</dbReference>
<feature type="chain" id="PRO_5032309785" description="Cytochrome c-552/4 domain-containing protein" evidence="2">
    <location>
        <begin position="34"/>
        <end position="440"/>
    </location>
</feature>
<protein>
    <recommendedName>
        <fullName evidence="3">Cytochrome c-552/4 domain-containing protein</fullName>
    </recommendedName>
</protein>
<organism evidence="4">
    <name type="scientific">Sedimenticola thiotaurini</name>
    <dbReference type="NCBI Taxonomy" id="1543721"/>
    <lineage>
        <taxon>Bacteria</taxon>
        <taxon>Pseudomonadati</taxon>
        <taxon>Pseudomonadota</taxon>
        <taxon>Gammaproteobacteria</taxon>
        <taxon>Chromatiales</taxon>
        <taxon>Sedimenticolaceae</taxon>
        <taxon>Sedimenticola</taxon>
    </lineage>
</organism>
<evidence type="ECO:0000256" key="1">
    <source>
        <dbReference type="ARBA" id="ARBA00022729"/>
    </source>
</evidence>
<dbReference type="PANTHER" id="PTHR35038:SF8">
    <property type="entry name" value="C-TYPE POLYHEME CYTOCHROME OMCC"/>
    <property type="match status" value="1"/>
</dbReference>
<dbReference type="AlphaFoldDB" id="A0A831RIP6"/>